<keyword evidence="1" id="KW-0472">Membrane</keyword>
<dbReference type="InterPro" id="IPR055301">
    <property type="entry name" value="Lea14-like_2"/>
</dbReference>
<organism evidence="2 3">
    <name type="scientific">Rubus argutus</name>
    <name type="common">Southern blackberry</name>
    <dbReference type="NCBI Taxonomy" id="59490"/>
    <lineage>
        <taxon>Eukaryota</taxon>
        <taxon>Viridiplantae</taxon>
        <taxon>Streptophyta</taxon>
        <taxon>Embryophyta</taxon>
        <taxon>Tracheophyta</taxon>
        <taxon>Spermatophyta</taxon>
        <taxon>Magnoliopsida</taxon>
        <taxon>eudicotyledons</taxon>
        <taxon>Gunneridae</taxon>
        <taxon>Pentapetalae</taxon>
        <taxon>rosids</taxon>
        <taxon>fabids</taxon>
        <taxon>Rosales</taxon>
        <taxon>Rosaceae</taxon>
        <taxon>Rosoideae</taxon>
        <taxon>Rosoideae incertae sedis</taxon>
        <taxon>Rubus</taxon>
    </lineage>
</organism>
<evidence type="ECO:0000256" key="1">
    <source>
        <dbReference type="SAM" id="Phobius"/>
    </source>
</evidence>
<dbReference type="Proteomes" id="UP001457282">
    <property type="component" value="Unassembled WGS sequence"/>
</dbReference>
<sequence>MLESERFQKLQKNRKCFAYIGIFIVFQIIVITIFALTVMKVKTPSVRLRSVTVESSSTSTATLIAEVAVKNKNFGSYKFDATTVNITNGDNPVVTANILKGKVGMKKTKTMNVDILLSSVSDTNITLKALSTMTGKVSLMGIMKKRKTSNMDCSMIVNVPNKAVYDLTCK</sequence>
<reference evidence="2 3" key="1">
    <citation type="journal article" date="2023" name="G3 (Bethesda)">
        <title>A chromosome-length genome assembly and annotation of blackberry (Rubus argutus, cv. 'Hillquist').</title>
        <authorList>
            <person name="Bruna T."/>
            <person name="Aryal R."/>
            <person name="Dudchenko O."/>
            <person name="Sargent D.J."/>
            <person name="Mead D."/>
            <person name="Buti M."/>
            <person name="Cavallini A."/>
            <person name="Hytonen T."/>
            <person name="Andres J."/>
            <person name="Pham M."/>
            <person name="Weisz D."/>
            <person name="Mascagni F."/>
            <person name="Usai G."/>
            <person name="Natali L."/>
            <person name="Bassil N."/>
            <person name="Fernandez G.E."/>
            <person name="Lomsadze A."/>
            <person name="Armour M."/>
            <person name="Olukolu B."/>
            <person name="Poorten T."/>
            <person name="Britton C."/>
            <person name="Davik J."/>
            <person name="Ashrafi H."/>
            <person name="Aiden E.L."/>
            <person name="Borodovsky M."/>
            <person name="Worthington M."/>
        </authorList>
    </citation>
    <scope>NUCLEOTIDE SEQUENCE [LARGE SCALE GENOMIC DNA]</scope>
    <source>
        <strain evidence="2">PI 553951</strain>
    </source>
</reference>
<keyword evidence="1" id="KW-0812">Transmembrane</keyword>
<feature type="transmembrane region" description="Helical" evidence="1">
    <location>
        <begin position="16"/>
        <end position="39"/>
    </location>
</feature>
<dbReference type="SUPFAM" id="SSF117070">
    <property type="entry name" value="LEA14-like"/>
    <property type="match status" value="1"/>
</dbReference>
<dbReference type="Gene3D" id="2.60.40.1820">
    <property type="match status" value="1"/>
</dbReference>
<evidence type="ECO:0000313" key="2">
    <source>
        <dbReference type="EMBL" id="KAK9927107.1"/>
    </source>
</evidence>
<evidence type="ECO:0008006" key="4">
    <source>
        <dbReference type="Google" id="ProtNLM"/>
    </source>
</evidence>
<proteinExistence type="predicted"/>
<accession>A0AAW1WUN8</accession>
<dbReference type="EMBL" id="JBEDUW010000005">
    <property type="protein sequence ID" value="KAK9927107.1"/>
    <property type="molecule type" value="Genomic_DNA"/>
</dbReference>
<dbReference type="PANTHER" id="PTHR31852">
    <property type="entry name" value="LATE EMBRYOGENESIS ABUNDANT (LEA) HYDROXYPROLINE-RICH GLYCOPROTEIN FAMILY"/>
    <property type="match status" value="1"/>
</dbReference>
<gene>
    <name evidence="2" type="ORF">M0R45_024309</name>
</gene>
<comment type="caution">
    <text evidence="2">The sequence shown here is derived from an EMBL/GenBank/DDBJ whole genome shotgun (WGS) entry which is preliminary data.</text>
</comment>
<dbReference type="AlphaFoldDB" id="A0AAW1WUN8"/>
<keyword evidence="3" id="KW-1185">Reference proteome</keyword>
<name>A0AAW1WUN8_RUBAR</name>
<keyword evidence="1" id="KW-1133">Transmembrane helix</keyword>
<evidence type="ECO:0000313" key="3">
    <source>
        <dbReference type="Proteomes" id="UP001457282"/>
    </source>
</evidence>
<protein>
    <recommendedName>
        <fullName evidence="4">Late embryogenesis abundant protein LEA-2 subgroup domain-containing protein</fullName>
    </recommendedName>
</protein>